<dbReference type="OrthoDB" id="2841397at2759"/>
<feature type="chain" id="PRO_5040936332" evidence="1">
    <location>
        <begin position="22"/>
        <end position="132"/>
    </location>
</feature>
<dbReference type="Proteomes" id="UP001150266">
    <property type="component" value="Unassembled WGS sequence"/>
</dbReference>
<evidence type="ECO:0000313" key="3">
    <source>
        <dbReference type="Proteomes" id="UP001150266"/>
    </source>
</evidence>
<evidence type="ECO:0000313" key="2">
    <source>
        <dbReference type="EMBL" id="KAJ4490952.1"/>
    </source>
</evidence>
<evidence type="ECO:0000256" key="1">
    <source>
        <dbReference type="SAM" id="SignalP"/>
    </source>
</evidence>
<dbReference type="EMBL" id="JAOTPV010000001">
    <property type="protein sequence ID" value="KAJ4490952.1"/>
    <property type="molecule type" value="Genomic_DNA"/>
</dbReference>
<reference evidence="2" key="1">
    <citation type="submission" date="2022-08" db="EMBL/GenBank/DDBJ databases">
        <title>A Global Phylogenomic Analysis of the Shiitake Genus Lentinula.</title>
        <authorList>
            <consortium name="DOE Joint Genome Institute"/>
            <person name="Sierra-Patev S."/>
            <person name="Min B."/>
            <person name="Naranjo-Ortiz M."/>
            <person name="Looney B."/>
            <person name="Konkel Z."/>
            <person name="Slot J.C."/>
            <person name="Sakamoto Y."/>
            <person name="Steenwyk J.L."/>
            <person name="Rokas A."/>
            <person name="Carro J."/>
            <person name="Camarero S."/>
            <person name="Ferreira P."/>
            <person name="Molpeceres G."/>
            <person name="Ruiz-Duenas F.J."/>
            <person name="Serrano A."/>
            <person name="Henrissat B."/>
            <person name="Drula E."/>
            <person name="Hughes K.W."/>
            <person name="Mata J.L."/>
            <person name="Ishikawa N.K."/>
            <person name="Vargas-Isla R."/>
            <person name="Ushijima S."/>
            <person name="Smith C.A."/>
            <person name="Ahrendt S."/>
            <person name="Andreopoulos W."/>
            <person name="He G."/>
            <person name="Labutti K."/>
            <person name="Lipzen A."/>
            <person name="Ng V."/>
            <person name="Riley R."/>
            <person name="Sandor L."/>
            <person name="Barry K."/>
            <person name="Martinez A.T."/>
            <person name="Xiao Y."/>
            <person name="Gibbons J.G."/>
            <person name="Terashima K."/>
            <person name="Grigoriev I.V."/>
            <person name="Hibbett D.S."/>
        </authorList>
    </citation>
    <scope>NUCLEOTIDE SEQUENCE</scope>
    <source>
        <strain evidence="2">JLM2183</strain>
    </source>
</reference>
<sequence>MIFFRNYSLLAFTMLVSIVSGLKVPPTEQQALSFQAQELDQTNPASLLSGFEALATAVMGCGDIGDSCAIFGCWNWALCSPYNVSDHNPWGTIYLTSVPQYKCQAKVPWSRNQLAPVQIRRLSSTTRSKPES</sequence>
<name>A0A9W9AUJ8_9AGAR</name>
<keyword evidence="3" id="KW-1185">Reference proteome</keyword>
<feature type="signal peptide" evidence="1">
    <location>
        <begin position="1"/>
        <end position="21"/>
    </location>
</feature>
<accession>A0A9W9AUJ8</accession>
<protein>
    <submittedName>
        <fullName evidence="2">Uncharacterized protein</fullName>
    </submittedName>
</protein>
<proteinExistence type="predicted"/>
<keyword evidence="1" id="KW-0732">Signal</keyword>
<dbReference type="AlphaFoldDB" id="A0A9W9AUJ8"/>
<comment type="caution">
    <text evidence="2">The sequence shown here is derived from an EMBL/GenBank/DDBJ whole genome shotgun (WGS) entry which is preliminary data.</text>
</comment>
<organism evidence="2 3">
    <name type="scientific">Lentinula aciculospora</name>
    <dbReference type="NCBI Taxonomy" id="153920"/>
    <lineage>
        <taxon>Eukaryota</taxon>
        <taxon>Fungi</taxon>
        <taxon>Dikarya</taxon>
        <taxon>Basidiomycota</taxon>
        <taxon>Agaricomycotina</taxon>
        <taxon>Agaricomycetes</taxon>
        <taxon>Agaricomycetidae</taxon>
        <taxon>Agaricales</taxon>
        <taxon>Marasmiineae</taxon>
        <taxon>Omphalotaceae</taxon>
        <taxon>Lentinula</taxon>
    </lineage>
</organism>
<gene>
    <name evidence="2" type="ORF">J3R30DRAFT_3427499</name>
</gene>